<keyword evidence="3" id="KW-1185">Reference proteome</keyword>
<dbReference type="EMBL" id="UZAM01007729">
    <property type="protein sequence ID" value="VDP01054.1"/>
    <property type="molecule type" value="Genomic_DNA"/>
</dbReference>
<sequence length="213" mass="23688">MVSCFCEVRKSLRHWAKGWLLNTRRPHDGGGKFGPRPKHHPDGRRVEDTRKCARFCAADDTTDGWRRVHLRASRKFNTTTVVDEDLETRAPADEAEENASKKRAALPTAMSIVVGAGRRGHMMFAKPFGSLNARHGFFKPAPSRSRTTFPFSGQCKKAQTTAVWAGKLLSIRCHKPNSRAAVFCHRIGASGRVPHLAPSQDPSCHLTRLPSKP</sequence>
<evidence type="ECO:0000256" key="1">
    <source>
        <dbReference type="SAM" id="MobiDB-lite"/>
    </source>
</evidence>
<evidence type="ECO:0000313" key="3">
    <source>
        <dbReference type="Proteomes" id="UP000270296"/>
    </source>
</evidence>
<proteinExistence type="predicted"/>
<feature type="region of interest" description="Disordered" evidence="1">
    <location>
        <begin position="25"/>
        <end position="46"/>
    </location>
</feature>
<reference evidence="4" key="1">
    <citation type="submission" date="2016-06" db="UniProtKB">
        <authorList>
            <consortium name="WormBaseParasite"/>
        </authorList>
    </citation>
    <scope>IDENTIFICATION</scope>
</reference>
<protein>
    <submittedName>
        <fullName evidence="2 4">Uncharacterized protein</fullName>
    </submittedName>
</protein>
<dbReference type="WBParaSite" id="SBAD_0000356401-mRNA-1">
    <property type="protein sequence ID" value="SBAD_0000356401-mRNA-1"/>
    <property type="gene ID" value="SBAD_0000356401"/>
</dbReference>
<organism evidence="4">
    <name type="scientific">Soboliphyme baturini</name>
    <dbReference type="NCBI Taxonomy" id="241478"/>
    <lineage>
        <taxon>Eukaryota</taxon>
        <taxon>Metazoa</taxon>
        <taxon>Ecdysozoa</taxon>
        <taxon>Nematoda</taxon>
        <taxon>Enoplea</taxon>
        <taxon>Dorylaimia</taxon>
        <taxon>Dioctophymatida</taxon>
        <taxon>Dioctophymatoidea</taxon>
        <taxon>Soboliphymatidae</taxon>
        <taxon>Soboliphyme</taxon>
    </lineage>
</organism>
<dbReference type="AlphaFoldDB" id="A0A183IIG0"/>
<accession>A0A183IIG0</accession>
<reference evidence="2 3" key="2">
    <citation type="submission" date="2018-11" db="EMBL/GenBank/DDBJ databases">
        <authorList>
            <consortium name="Pathogen Informatics"/>
        </authorList>
    </citation>
    <scope>NUCLEOTIDE SEQUENCE [LARGE SCALE GENOMIC DNA]</scope>
</reference>
<evidence type="ECO:0000313" key="2">
    <source>
        <dbReference type="EMBL" id="VDP01054.1"/>
    </source>
</evidence>
<dbReference type="Proteomes" id="UP000270296">
    <property type="component" value="Unassembled WGS sequence"/>
</dbReference>
<evidence type="ECO:0000313" key="4">
    <source>
        <dbReference type="WBParaSite" id="SBAD_0000356401-mRNA-1"/>
    </source>
</evidence>
<gene>
    <name evidence="2" type="ORF">SBAD_LOCUS3405</name>
</gene>
<name>A0A183IIG0_9BILA</name>